<reference evidence="1 2" key="1">
    <citation type="journal article" date="2019" name="Nat. Med.">
        <title>A library of human gut bacterial isolates paired with longitudinal multiomics data enables mechanistic microbiome research.</title>
        <authorList>
            <person name="Poyet M."/>
            <person name="Groussin M."/>
            <person name="Gibbons S.M."/>
            <person name="Avila-Pacheco J."/>
            <person name="Jiang X."/>
            <person name="Kearney S.M."/>
            <person name="Perrotta A.R."/>
            <person name="Berdy B."/>
            <person name="Zhao S."/>
            <person name="Lieberman T.D."/>
            <person name="Swanson P.K."/>
            <person name="Smith M."/>
            <person name="Roesemann S."/>
            <person name="Alexander J.E."/>
            <person name="Rich S.A."/>
            <person name="Livny J."/>
            <person name="Vlamakis H."/>
            <person name="Clish C."/>
            <person name="Bullock K."/>
            <person name="Deik A."/>
            <person name="Scott J."/>
            <person name="Pierce K.A."/>
            <person name="Xavier R.J."/>
            <person name="Alm E.J."/>
        </authorList>
    </citation>
    <scope>NUCLEOTIDE SEQUENCE [LARGE SCALE GENOMIC DNA]</scope>
    <source>
        <strain evidence="1 2">BIOML-A2</strain>
    </source>
</reference>
<dbReference type="PANTHER" id="PTHR41791:SF1">
    <property type="entry name" value="SSL7039 PROTEIN"/>
    <property type="match status" value="1"/>
</dbReference>
<dbReference type="AlphaFoldDB" id="A0A6I3S1K0"/>
<dbReference type="NCBIfam" id="TIGR02683">
    <property type="entry name" value="upstrm_HI1419"/>
    <property type="match status" value="1"/>
</dbReference>
<dbReference type="RefSeq" id="WP_008864634.1">
    <property type="nucleotide sequence ID" value="NZ_CALFDP010000013.1"/>
</dbReference>
<proteinExistence type="predicted"/>
<gene>
    <name evidence="1" type="ORF">GMD42_07790</name>
</gene>
<protein>
    <submittedName>
        <fullName evidence="1">Type II toxin-antitoxin system RelE/ParE family toxin</fullName>
    </submittedName>
</protein>
<accession>A0A6I3S1K0</accession>
<evidence type="ECO:0000313" key="1">
    <source>
        <dbReference type="EMBL" id="MTU43525.1"/>
    </source>
</evidence>
<sequence length="117" mass="13223">MEIKQTQKFHKWFSKLDNVTSAIVFARLLVVSMGSLGLWRSVGKGVSELKIDHGPGYRVYFTFRGGELILLLVGGDKRHQNEDIKKAQEMAQCPIEDCENFFEGNNDENAKSKKNGC</sequence>
<evidence type="ECO:0000313" key="2">
    <source>
        <dbReference type="Proteomes" id="UP000462362"/>
    </source>
</evidence>
<dbReference type="PANTHER" id="PTHR41791">
    <property type="entry name" value="SSL7039 PROTEIN"/>
    <property type="match status" value="1"/>
</dbReference>
<dbReference type="Pfam" id="PF05973">
    <property type="entry name" value="Gp49"/>
    <property type="match status" value="1"/>
</dbReference>
<dbReference type="InterPro" id="IPR014056">
    <property type="entry name" value="TypeIITA-like_toxin_pred"/>
</dbReference>
<comment type="caution">
    <text evidence="1">The sequence shown here is derived from an EMBL/GenBank/DDBJ whole genome shotgun (WGS) entry which is preliminary data.</text>
</comment>
<dbReference type="GeneID" id="43349368"/>
<dbReference type="EMBL" id="WNCL01000021">
    <property type="protein sequence ID" value="MTU43525.1"/>
    <property type="molecule type" value="Genomic_DNA"/>
</dbReference>
<dbReference type="InterPro" id="IPR009241">
    <property type="entry name" value="HigB-like"/>
</dbReference>
<organism evidence="1 2">
    <name type="scientific">Parasutterella excrementihominis</name>
    <dbReference type="NCBI Taxonomy" id="487175"/>
    <lineage>
        <taxon>Bacteria</taxon>
        <taxon>Pseudomonadati</taxon>
        <taxon>Pseudomonadota</taxon>
        <taxon>Betaproteobacteria</taxon>
        <taxon>Burkholderiales</taxon>
        <taxon>Sutterellaceae</taxon>
        <taxon>Parasutterella</taxon>
    </lineage>
</organism>
<dbReference type="Proteomes" id="UP000462362">
    <property type="component" value="Unassembled WGS sequence"/>
</dbReference>
<name>A0A6I3S1K0_9BURK</name>